<dbReference type="HOGENOM" id="CLU_066679_1_0_1"/>
<protein>
    <submittedName>
        <fullName evidence="2">Uncharacterized protein</fullName>
    </submittedName>
</protein>
<name>A0A0C9UZN7_SPHS4</name>
<feature type="compositionally biased region" description="Acidic residues" evidence="1">
    <location>
        <begin position="261"/>
        <end position="282"/>
    </location>
</feature>
<gene>
    <name evidence="2" type="ORF">M422DRAFT_263133</name>
</gene>
<proteinExistence type="predicted"/>
<dbReference type="OrthoDB" id="3255261at2759"/>
<evidence type="ECO:0000256" key="1">
    <source>
        <dbReference type="SAM" id="MobiDB-lite"/>
    </source>
</evidence>
<dbReference type="Proteomes" id="UP000054279">
    <property type="component" value="Unassembled WGS sequence"/>
</dbReference>
<keyword evidence="3" id="KW-1185">Reference proteome</keyword>
<sequence length="282" mass="30863">MLSIFETNPQRKFIDLIHRETSKFANWEPPAEIKVGSYGTIDKRTGSLTVEGNIYSKEFKQHIPSDLDLSSYHPEDCPEDEEYVVWSSKAKKVDLGVSADLNVPGIASAAIKGVWEVKKGGRGAILLMYKPRLKRIPPGELLGKLAQIPELKSRHLVTGVYYCPAYALSLSSTRGENISVALTGAVPASIPGLTAGGGVSMNWISNKQTGLLRSGAGKDHSFTPLYDLRQIIPVQSLHRSDSSPERKGDDLWAPAGLPWDPLDEDGEEVPIYEGDSDEDEDC</sequence>
<organism evidence="2 3">
    <name type="scientific">Sphaerobolus stellatus (strain SS14)</name>
    <dbReference type="NCBI Taxonomy" id="990650"/>
    <lineage>
        <taxon>Eukaryota</taxon>
        <taxon>Fungi</taxon>
        <taxon>Dikarya</taxon>
        <taxon>Basidiomycota</taxon>
        <taxon>Agaricomycotina</taxon>
        <taxon>Agaricomycetes</taxon>
        <taxon>Phallomycetidae</taxon>
        <taxon>Geastrales</taxon>
        <taxon>Sphaerobolaceae</taxon>
        <taxon>Sphaerobolus</taxon>
    </lineage>
</organism>
<evidence type="ECO:0000313" key="3">
    <source>
        <dbReference type="Proteomes" id="UP000054279"/>
    </source>
</evidence>
<evidence type="ECO:0000313" key="2">
    <source>
        <dbReference type="EMBL" id="KIJ34777.1"/>
    </source>
</evidence>
<accession>A0A0C9UZN7</accession>
<feature type="compositionally biased region" description="Basic and acidic residues" evidence="1">
    <location>
        <begin position="238"/>
        <end position="250"/>
    </location>
</feature>
<dbReference type="EMBL" id="KN837196">
    <property type="protein sequence ID" value="KIJ34777.1"/>
    <property type="molecule type" value="Genomic_DNA"/>
</dbReference>
<feature type="region of interest" description="Disordered" evidence="1">
    <location>
        <begin position="237"/>
        <end position="282"/>
    </location>
</feature>
<reference evidence="2 3" key="1">
    <citation type="submission" date="2014-06" db="EMBL/GenBank/DDBJ databases">
        <title>Evolutionary Origins and Diversification of the Mycorrhizal Mutualists.</title>
        <authorList>
            <consortium name="DOE Joint Genome Institute"/>
            <consortium name="Mycorrhizal Genomics Consortium"/>
            <person name="Kohler A."/>
            <person name="Kuo A."/>
            <person name="Nagy L.G."/>
            <person name="Floudas D."/>
            <person name="Copeland A."/>
            <person name="Barry K.W."/>
            <person name="Cichocki N."/>
            <person name="Veneault-Fourrey C."/>
            <person name="LaButti K."/>
            <person name="Lindquist E.A."/>
            <person name="Lipzen A."/>
            <person name="Lundell T."/>
            <person name="Morin E."/>
            <person name="Murat C."/>
            <person name="Riley R."/>
            <person name="Ohm R."/>
            <person name="Sun H."/>
            <person name="Tunlid A."/>
            <person name="Henrissat B."/>
            <person name="Grigoriev I.V."/>
            <person name="Hibbett D.S."/>
            <person name="Martin F."/>
        </authorList>
    </citation>
    <scope>NUCLEOTIDE SEQUENCE [LARGE SCALE GENOMIC DNA]</scope>
    <source>
        <strain evidence="2 3">SS14</strain>
    </source>
</reference>
<dbReference type="AlphaFoldDB" id="A0A0C9UZN7"/>